<evidence type="ECO:0000313" key="15">
    <source>
        <dbReference type="WBParaSite" id="jg21866"/>
    </source>
</evidence>
<evidence type="ECO:0000256" key="9">
    <source>
        <dbReference type="ARBA" id="ARBA00023136"/>
    </source>
</evidence>
<comment type="subcellular location">
    <subcellularLocation>
        <location evidence="2 11">Golgi apparatus membrane</location>
        <topology evidence="2 11">Peripheral membrane protein</topology>
    </subcellularLocation>
</comment>
<evidence type="ECO:0000256" key="7">
    <source>
        <dbReference type="ARBA" id="ARBA00022927"/>
    </source>
</evidence>
<dbReference type="PANTHER" id="PTHR21506">
    <property type="entry name" value="COMPONENT OF OLIGOMERIC GOLGI COMPLEX 6"/>
    <property type="match status" value="1"/>
</dbReference>
<keyword evidence="9 11" id="KW-0472">Membrane</keyword>
<feature type="domain" description="Conserved Oligomeric Golgi complex subunit 6 C-terminal" evidence="13">
    <location>
        <begin position="198"/>
        <end position="610"/>
    </location>
</feature>
<reference evidence="15" key="1">
    <citation type="submission" date="2022-11" db="UniProtKB">
        <authorList>
            <consortium name="WormBaseParasite"/>
        </authorList>
    </citation>
    <scope>IDENTIFICATION</scope>
</reference>
<dbReference type="InterPro" id="IPR010490">
    <property type="entry name" value="COG6"/>
</dbReference>
<evidence type="ECO:0000256" key="3">
    <source>
        <dbReference type="ARBA" id="ARBA00011023"/>
    </source>
</evidence>
<evidence type="ECO:0000256" key="11">
    <source>
        <dbReference type="RuleBase" id="RU365075"/>
    </source>
</evidence>
<evidence type="ECO:0000259" key="12">
    <source>
        <dbReference type="Pfam" id="PF06419"/>
    </source>
</evidence>
<dbReference type="Proteomes" id="UP000887574">
    <property type="component" value="Unplaced"/>
</dbReference>
<name>A0A915DPW2_9BILA</name>
<dbReference type="PANTHER" id="PTHR21506:SF0">
    <property type="entry name" value="CONSERVED OLIGOMERIC GOLGI COMPLEX SUBUNIT 6"/>
    <property type="match status" value="1"/>
</dbReference>
<proteinExistence type="inferred from homology"/>
<dbReference type="GO" id="GO:0006891">
    <property type="term" value="P:intra-Golgi vesicle-mediated transport"/>
    <property type="evidence" value="ECO:0007669"/>
    <property type="project" value="UniProtKB-UniRule"/>
</dbReference>
<evidence type="ECO:0000313" key="14">
    <source>
        <dbReference type="Proteomes" id="UP000887574"/>
    </source>
</evidence>
<dbReference type="GO" id="GO:0015031">
    <property type="term" value="P:protein transport"/>
    <property type="evidence" value="ECO:0007669"/>
    <property type="project" value="UniProtKB-KW"/>
</dbReference>
<dbReference type="InterPro" id="IPR016159">
    <property type="entry name" value="Cullin_repeat-like_dom_sf"/>
</dbReference>
<dbReference type="GO" id="GO:0000139">
    <property type="term" value="C:Golgi membrane"/>
    <property type="evidence" value="ECO:0007669"/>
    <property type="project" value="UniProtKB-SubCell"/>
</dbReference>
<dbReference type="WBParaSite" id="jg21866">
    <property type="protein sequence ID" value="jg21866"/>
    <property type="gene ID" value="jg21866"/>
</dbReference>
<dbReference type="GO" id="GO:0017119">
    <property type="term" value="C:Golgi transport complex"/>
    <property type="evidence" value="ECO:0007669"/>
    <property type="project" value="UniProtKB-UniRule"/>
</dbReference>
<keyword evidence="7 11" id="KW-0653">Protein transport</keyword>
<dbReference type="AlphaFoldDB" id="A0A915DPW2"/>
<keyword evidence="14" id="KW-1185">Reference proteome</keyword>
<accession>A0A915DPW2</accession>
<dbReference type="SUPFAM" id="SSF74788">
    <property type="entry name" value="Cullin repeat-like"/>
    <property type="match status" value="1"/>
</dbReference>
<evidence type="ECO:0000256" key="5">
    <source>
        <dbReference type="ARBA" id="ARBA00020973"/>
    </source>
</evidence>
<comment type="similarity">
    <text evidence="3 11">Belongs to the COG6 family.</text>
</comment>
<dbReference type="Pfam" id="PF20653">
    <property type="entry name" value="COG6_C"/>
    <property type="match status" value="1"/>
</dbReference>
<keyword evidence="8 11" id="KW-0333">Golgi apparatus</keyword>
<evidence type="ECO:0000256" key="10">
    <source>
        <dbReference type="ARBA" id="ARBA00031348"/>
    </source>
</evidence>
<dbReference type="InterPro" id="IPR048369">
    <property type="entry name" value="COG6_C"/>
</dbReference>
<evidence type="ECO:0000259" key="13">
    <source>
        <dbReference type="Pfam" id="PF20653"/>
    </source>
</evidence>
<dbReference type="InterPro" id="IPR048368">
    <property type="entry name" value="COG6_N"/>
</dbReference>
<comment type="function">
    <text evidence="1 11">Required for normal Golgi function.</text>
</comment>
<evidence type="ECO:0000256" key="1">
    <source>
        <dbReference type="ARBA" id="ARBA00003627"/>
    </source>
</evidence>
<evidence type="ECO:0000256" key="4">
    <source>
        <dbReference type="ARBA" id="ARBA00011166"/>
    </source>
</evidence>
<evidence type="ECO:0000256" key="8">
    <source>
        <dbReference type="ARBA" id="ARBA00023034"/>
    </source>
</evidence>
<evidence type="ECO:0000256" key="6">
    <source>
        <dbReference type="ARBA" id="ARBA00022448"/>
    </source>
</evidence>
<evidence type="ECO:0000256" key="2">
    <source>
        <dbReference type="ARBA" id="ARBA00004395"/>
    </source>
</evidence>
<feature type="domain" description="Conserved oligomeric complex COG6 N-terminal" evidence="12">
    <location>
        <begin position="40"/>
        <end position="144"/>
    </location>
</feature>
<keyword evidence="6 11" id="KW-0813">Transport</keyword>
<comment type="subunit">
    <text evidence="4">Component of the conserved oligomeric Golgi complex which is composed of eight different subunits and is required for normal Golgi morphology and localization.</text>
</comment>
<protein>
    <recommendedName>
        <fullName evidence="5 11">Conserved oligomeric Golgi complex subunit 6</fullName>
        <shortName evidence="11">COG complex subunit 6</shortName>
    </recommendedName>
    <alternativeName>
        <fullName evidence="10 11">Component of oligomeric Golgi complex 6</fullName>
    </alternativeName>
</protein>
<dbReference type="Pfam" id="PF06419">
    <property type="entry name" value="COG6_N"/>
    <property type="match status" value="1"/>
</dbReference>
<dbReference type="SMART" id="SM01087">
    <property type="entry name" value="COG6"/>
    <property type="match status" value="1"/>
</dbReference>
<sequence length="612" mass="69836">MDNNANIQARIESLICSKLEEDEKFVDSIAYLEKLNGCDSSITDERRLRIALEDRELELNQLYLENFQKINVQVQSFVDKLGKMNEICHNLTNRIQSNKEKTRDLLKRTGYLQSEKEELTAKQEYLNEFFSKYSLSDEENKSLVKPKTDGTLSDGFFKAFKHLNEIYDNVTHQLEREPDNLTFVEIKSSLQGKIEVAYEPVVHQSLELLQSRPKLFENALNEYGGARRSNVVRSYIDVLTKGGKSGQQKPIEQLSNEPLRYVSEMLAFISGSIANEREILTTSVLKNCRPESVSANIRLVLSNITEALCQPLKVRVEQIVSKESSSVVLYRLSSLFLYYAKSFESEINKEAVLVKVLYDLAELTQNMFFSVVSASVQRILSNMDVPDYDLLPVNAVHQALLLLRDILESQNDNAFAAVLDKKDMHAKIFMHILDPLHQSVQLVCSNLHNPLDVAVYMLNTMNTIRSVIILYQFTDTKLEMIKAQIDANEDVLVSEQASQVLTNSDLMDVYTKCLAHQPNQGPLSKITGMESERVASALTMFYTFLEHPEGFQCNQAIKISSARIRESVQKRTFENVVNAYTVIYQKLSQPENGYVEIKNLKTTEEVKKLLVK</sequence>
<organism evidence="14 15">
    <name type="scientific">Ditylenchus dipsaci</name>
    <dbReference type="NCBI Taxonomy" id="166011"/>
    <lineage>
        <taxon>Eukaryota</taxon>
        <taxon>Metazoa</taxon>
        <taxon>Ecdysozoa</taxon>
        <taxon>Nematoda</taxon>
        <taxon>Chromadorea</taxon>
        <taxon>Rhabditida</taxon>
        <taxon>Tylenchina</taxon>
        <taxon>Tylenchomorpha</taxon>
        <taxon>Sphaerularioidea</taxon>
        <taxon>Anguinidae</taxon>
        <taxon>Anguininae</taxon>
        <taxon>Ditylenchus</taxon>
    </lineage>
</organism>